<dbReference type="Proteomes" id="UP000237000">
    <property type="component" value="Unassembled WGS sequence"/>
</dbReference>
<dbReference type="OrthoDB" id="1194593at2759"/>
<dbReference type="InParanoid" id="A0A2P5FR97"/>
<organism evidence="1 2">
    <name type="scientific">Trema orientale</name>
    <name type="common">Charcoal tree</name>
    <name type="synonym">Celtis orientalis</name>
    <dbReference type="NCBI Taxonomy" id="63057"/>
    <lineage>
        <taxon>Eukaryota</taxon>
        <taxon>Viridiplantae</taxon>
        <taxon>Streptophyta</taxon>
        <taxon>Embryophyta</taxon>
        <taxon>Tracheophyta</taxon>
        <taxon>Spermatophyta</taxon>
        <taxon>Magnoliopsida</taxon>
        <taxon>eudicotyledons</taxon>
        <taxon>Gunneridae</taxon>
        <taxon>Pentapetalae</taxon>
        <taxon>rosids</taxon>
        <taxon>fabids</taxon>
        <taxon>Rosales</taxon>
        <taxon>Cannabaceae</taxon>
        <taxon>Trema</taxon>
    </lineage>
</organism>
<dbReference type="EMBL" id="JXTC01000013">
    <property type="protein sequence ID" value="POO00327.1"/>
    <property type="molecule type" value="Genomic_DNA"/>
</dbReference>
<gene>
    <name evidence="1" type="ORF">TorRG33x02_037400</name>
</gene>
<name>A0A2P5FR97_TREOI</name>
<comment type="caution">
    <text evidence="1">The sequence shown here is derived from an EMBL/GenBank/DDBJ whole genome shotgun (WGS) entry which is preliminary data.</text>
</comment>
<reference evidence="2" key="1">
    <citation type="submission" date="2016-06" db="EMBL/GenBank/DDBJ databases">
        <title>Parallel loss of symbiosis genes in relatives of nitrogen-fixing non-legume Parasponia.</title>
        <authorList>
            <person name="Van Velzen R."/>
            <person name="Holmer R."/>
            <person name="Bu F."/>
            <person name="Rutten L."/>
            <person name="Van Zeijl A."/>
            <person name="Liu W."/>
            <person name="Santuari L."/>
            <person name="Cao Q."/>
            <person name="Sharma T."/>
            <person name="Shen D."/>
            <person name="Roswanjaya Y."/>
            <person name="Wardhani T."/>
            <person name="Kalhor M.S."/>
            <person name="Jansen J."/>
            <person name="Van den Hoogen J."/>
            <person name="Gungor B."/>
            <person name="Hartog M."/>
            <person name="Hontelez J."/>
            <person name="Verver J."/>
            <person name="Yang W.-C."/>
            <person name="Schijlen E."/>
            <person name="Repin R."/>
            <person name="Schilthuizen M."/>
            <person name="Schranz E."/>
            <person name="Heidstra R."/>
            <person name="Miyata K."/>
            <person name="Fedorova E."/>
            <person name="Kohlen W."/>
            <person name="Bisseling T."/>
            <person name="Smit S."/>
            <person name="Geurts R."/>
        </authorList>
    </citation>
    <scope>NUCLEOTIDE SEQUENCE [LARGE SCALE GENOMIC DNA]</scope>
    <source>
        <strain evidence="2">cv. RG33-2</strain>
    </source>
</reference>
<evidence type="ECO:0000313" key="2">
    <source>
        <dbReference type="Proteomes" id="UP000237000"/>
    </source>
</evidence>
<accession>A0A2P5FR97</accession>
<keyword evidence="2" id="KW-1185">Reference proteome</keyword>
<protein>
    <recommendedName>
        <fullName evidence="3">Retrotransposon gag domain-containing protein</fullName>
    </recommendedName>
</protein>
<evidence type="ECO:0000313" key="1">
    <source>
        <dbReference type="EMBL" id="POO00327.1"/>
    </source>
</evidence>
<dbReference type="AlphaFoldDB" id="A0A2P5FR97"/>
<proteinExistence type="predicted"/>
<sequence length="122" mass="14682">MKKHQTDEQKKNPSPLARLTNYTELIALIHHVFCYFRELRNLQEAKLHQGRSFEARSEYCRFHYEIGHSTTNCYVLRDKIEDLVHCGFLAEFVEECRNRPYDRNQETYNEDRAVTNEGQREI</sequence>
<evidence type="ECO:0008006" key="3">
    <source>
        <dbReference type="Google" id="ProtNLM"/>
    </source>
</evidence>